<evidence type="ECO:0000256" key="5">
    <source>
        <dbReference type="ARBA" id="ARBA00022692"/>
    </source>
</evidence>
<dbReference type="Gene3D" id="3.90.1480.20">
    <property type="entry name" value="Glycosyl transferase family 29"/>
    <property type="match status" value="1"/>
</dbReference>
<evidence type="ECO:0000256" key="14">
    <source>
        <dbReference type="ARBA" id="ARBA00043744"/>
    </source>
</evidence>
<dbReference type="RefSeq" id="XP_013929200.1">
    <property type="nucleotide sequence ID" value="XM_014073725.1"/>
</dbReference>
<feature type="region of interest" description="Disordered" evidence="22">
    <location>
        <begin position="66"/>
        <end position="111"/>
    </location>
</feature>
<evidence type="ECO:0000256" key="16">
    <source>
        <dbReference type="ARBA" id="ARBA00056921"/>
    </source>
</evidence>
<organism evidence="23 24">
    <name type="scientific">Thamnophis sirtalis</name>
    <dbReference type="NCBI Taxonomy" id="35019"/>
    <lineage>
        <taxon>Eukaryota</taxon>
        <taxon>Metazoa</taxon>
        <taxon>Chordata</taxon>
        <taxon>Craniata</taxon>
        <taxon>Vertebrata</taxon>
        <taxon>Euteleostomi</taxon>
        <taxon>Lepidosauria</taxon>
        <taxon>Squamata</taxon>
        <taxon>Bifurcata</taxon>
        <taxon>Unidentata</taxon>
        <taxon>Episquamata</taxon>
        <taxon>Toxicofera</taxon>
        <taxon>Serpentes</taxon>
        <taxon>Colubroidea</taxon>
        <taxon>Colubridae</taxon>
        <taxon>Natricinae</taxon>
        <taxon>Thamnophis</taxon>
    </lineage>
</organism>
<keyword evidence="10" id="KW-0443">Lipid metabolism</keyword>
<comment type="catalytic activity">
    <reaction evidence="14">
        <text>a ganglioside GM1b (d18:1(4E)) + CMP-N-acetyl-beta-neuraminate = a ganglioside GD1alpha (d18:1(4E)) + CMP + H(+)</text>
        <dbReference type="Rhea" id="RHEA:41968"/>
        <dbReference type="ChEBI" id="CHEBI:15378"/>
        <dbReference type="ChEBI" id="CHEBI:57812"/>
        <dbReference type="ChEBI" id="CHEBI:60377"/>
        <dbReference type="ChEBI" id="CHEBI:78568"/>
        <dbReference type="ChEBI" id="CHEBI:78569"/>
    </reaction>
    <physiologicalReaction direction="left-to-right" evidence="14">
        <dbReference type="Rhea" id="RHEA:41969"/>
    </physiologicalReaction>
</comment>
<keyword evidence="6" id="KW-0735">Signal-anchor</keyword>
<comment type="subcellular location">
    <subcellularLocation>
        <location evidence="1">Golgi apparatus membrane</location>
        <topology evidence="1">Single-pass type II membrane protein</topology>
    </subcellularLocation>
</comment>
<keyword evidence="3" id="KW-0328">Glycosyltransferase</keyword>
<gene>
    <name evidence="24" type="primary">ST6GALNAC5</name>
</gene>
<evidence type="ECO:0000256" key="18">
    <source>
        <dbReference type="ARBA" id="ARBA00076990"/>
    </source>
</evidence>
<proteinExistence type="inferred from homology"/>
<dbReference type="GO" id="GO:0009311">
    <property type="term" value="P:oligosaccharide metabolic process"/>
    <property type="evidence" value="ECO:0007669"/>
    <property type="project" value="TreeGrafter"/>
</dbReference>
<keyword evidence="9" id="KW-0333">Golgi apparatus</keyword>
<evidence type="ECO:0000256" key="6">
    <source>
        <dbReference type="ARBA" id="ARBA00022968"/>
    </source>
</evidence>
<keyword evidence="4" id="KW-0808">Transferase</keyword>
<dbReference type="InterPro" id="IPR001675">
    <property type="entry name" value="Glyco_trans_29"/>
</dbReference>
<evidence type="ECO:0000313" key="24">
    <source>
        <dbReference type="RefSeq" id="XP_013929200.1"/>
    </source>
</evidence>
<evidence type="ECO:0000256" key="22">
    <source>
        <dbReference type="SAM" id="MobiDB-lite"/>
    </source>
</evidence>
<dbReference type="Proteomes" id="UP000504617">
    <property type="component" value="Unplaced"/>
</dbReference>
<dbReference type="CDD" id="cd23976">
    <property type="entry name" value="GT29_ST6GALNAC5"/>
    <property type="match status" value="1"/>
</dbReference>
<evidence type="ECO:0000256" key="10">
    <source>
        <dbReference type="ARBA" id="ARBA00023098"/>
    </source>
</evidence>
<keyword evidence="7" id="KW-0730">Sialic acid</keyword>
<dbReference type="OrthoDB" id="10264956at2759"/>
<reference evidence="24" key="1">
    <citation type="submission" date="2025-08" db="UniProtKB">
        <authorList>
            <consortium name="RefSeq"/>
        </authorList>
    </citation>
    <scope>IDENTIFICATION</scope>
    <source>
        <tissue evidence="24">Skeletal muscle</tissue>
    </source>
</reference>
<evidence type="ECO:0000256" key="7">
    <source>
        <dbReference type="ARBA" id="ARBA00022981"/>
    </source>
</evidence>
<dbReference type="CTD" id="81849"/>
<evidence type="ECO:0000256" key="15">
    <source>
        <dbReference type="ARBA" id="ARBA00051061"/>
    </source>
</evidence>
<dbReference type="GO" id="GO:0001574">
    <property type="term" value="P:ganglioside biosynthetic process"/>
    <property type="evidence" value="ECO:0007669"/>
    <property type="project" value="TreeGrafter"/>
</dbReference>
<accession>A0A6I9Z011</accession>
<dbReference type="GeneID" id="106554971"/>
<evidence type="ECO:0000256" key="9">
    <source>
        <dbReference type="ARBA" id="ARBA00023034"/>
    </source>
</evidence>
<evidence type="ECO:0000256" key="17">
    <source>
        <dbReference type="ARBA" id="ARBA00074917"/>
    </source>
</evidence>
<keyword evidence="8" id="KW-1133">Transmembrane helix</keyword>
<evidence type="ECO:0000256" key="12">
    <source>
        <dbReference type="ARBA" id="ARBA00023157"/>
    </source>
</evidence>
<sequence length="379" mass="42553">MSKSPPAMSKALPLIHSLTRAVRLAGSQPLFAPPSLQRHGLAVSLALTTMCTSLLLMYGSIGSGGSGGGGGNDGASGRRALKEQVQQQAAATTPLQNPENQRPSSTAFPRPFPGLADRLLEGYISVLDHKPLKMHCTSCALVTSSGHLLRSHQGKKIDQTECVIRMNDAPTRGFGKDVGNKTTLRVIAHSSIQRILRNRNELLNMSHGTVFIFWGPSMYMRRDGKGLIYNNLQLMNQILPQLKVYMISRHKMLHFDDLFKQETGKDRKISNTWLSTGWFTMSIALELCDKIDVYGMVPPDFCRDSNHPSVPYHYYEPLGPDECTMYISHERGRKGSHHRFITEKRVFENWARTFNIHFFQPDWKPEALPVNHAKIKLVF</sequence>
<dbReference type="PANTHER" id="PTHR45906:SF5">
    <property type="entry name" value="ALPHA-N-ACETYLGALACTOSAMINIDE ALPHA-2,6-SIALYLTRANSFERASE 5"/>
    <property type="match status" value="1"/>
</dbReference>
<evidence type="ECO:0000313" key="23">
    <source>
        <dbReference type="Proteomes" id="UP000504617"/>
    </source>
</evidence>
<keyword evidence="23" id="KW-1185">Reference proteome</keyword>
<evidence type="ECO:0000256" key="21">
    <source>
        <dbReference type="ARBA" id="ARBA00082858"/>
    </source>
</evidence>
<evidence type="ECO:0000256" key="13">
    <source>
        <dbReference type="ARBA" id="ARBA00023180"/>
    </source>
</evidence>
<dbReference type="AlphaFoldDB" id="A0A6I9Z011"/>
<evidence type="ECO:0000256" key="2">
    <source>
        <dbReference type="ARBA" id="ARBA00006003"/>
    </source>
</evidence>
<evidence type="ECO:0000256" key="20">
    <source>
        <dbReference type="ARBA" id="ARBA00081108"/>
    </source>
</evidence>
<evidence type="ECO:0000256" key="11">
    <source>
        <dbReference type="ARBA" id="ARBA00023136"/>
    </source>
</evidence>
<comment type="catalytic activity">
    <reaction evidence="15">
        <text>N-acetyl-alpha-neuraminosyl-(2-&gt;3)-beta-D-galactosyl-(1-&gt;3)-N-acetyl-beta-D-glucosaminyl-(1-&gt;3)-beta-D-galactosyl-(1-&gt;4)-beta-D-glucosyl-(1&lt;-&gt;1')-N-acyl-sphing-4-enine + CMP-N-acetyl-beta-neuraminate = N-acetyl-alpha-neuraminosyl-(2-&gt;3)-beta-D-galactosyl-(1-&gt;3)-[N-acetyl-alpha-neuraminosyl-(2-&gt;6)]-N-acetyl-beta-D-glucosaminyl-(1-&gt;3)-beta-D-galactosyl-(1-&gt;4)-beta-D-glucosyl-(1&lt;-&gt;1')-N-acyl-sphing-4-enine + CMP + H(+)</text>
        <dbReference type="Rhea" id="RHEA:47884"/>
        <dbReference type="ChEBI" id="CHEBI:15378"/>
        <dbReference type="ChEBI" id="CHEBI:57812"/>
        <dbReference type="ChEBI" id="CHEBI:60377"/>
        <dbReference type="ChEBI" id="CHEBI:88073"/>
        <dbReference type="ChEBI" id="CHEBI:88079"/>
    </reaction>
    <physiologicalReaction direction="left-to-right" evidence="15">
        <dbReference type="Rhea" id="RHEA:47885"/>
    </physiologicalReaction>
</comment>
<dbReference type="KEGG" id="tsr:106554971"/>
<evidence type="ECO:0000256" key="1">
    <source>
        <dbReference type="ARBA" id="ARBA00004323"/>
    </source>
</evidence>
<dbReference type="FunFam" id="3.90.1480.20:FF:000011">
    <property type="entry name" value="ST6 N-acetylgalactosaminide alpha-2,6-sialyltransferase 5"/>
    <property type="match status" value="1"/>
</dbReference>
<dbReference type="PANTHER" id="PTHR45906">
    <property type="entry name" value="ALPHA-N-ACETYL-NEURAMINYL-2,3-BETA-GALACTOSYL-1, 3-N-ACETYL-GALACTOSAMINIDE ALPHA-2,6-SIALYLTRANSFERASE-LIKE"/>
    <property type="match status" value="1"/>
</dbReference>
<keyword evidence="13" id="KW-0325">Glycoprotein</keyword>
<evidence type="ECO:0000256" key="8">
    <source>
        <dbReference type="ARBA" id="ARBA00022989"/>
    </source>
</evidence>
<protein>
    <recommendedName>
        <fullName evidence="17">Alpha-N-acetylgalactosaminide alpha-2,6-sialyltransferase 5</fullName>
    </recommendedName>
    <alternativeName>
        <fullName evidence="19">GD1 alpha synthase</fullName>
    </alternativeName>
    <alternativeName>
        <fullName evidence="20">GalNAc alpha-2,6-sialyltransferase V</fullName>
    </alternativeName>
    <alternativeName>
        <fullName evidence="18">ST6GalNAc V</fullName>
    </alternativeName>
    <alternativeName>
        <fullName evidence="21">Sialyltransferase 7E</fullName>
    </alternativeName>
</protein>
<dbReference type="GO" id="GO:0001665">
    <property type="term" value="F:alpha-N-acetylgalactosaminide alpha-2,6-sialyltransferase activity"/>
    <property type="evidence" value="ECO:0007669"/>
    <property type="project" value="TreeGrafter"/>
</dbReference>
<evidence type="ECO:0000256" key="3">
    <source>
        <dbReference type="ARBA" id="ARBA00022676"/>
    </source>
</evidence>
<keyword evidence="5" id="KW-0812">Transmembrane</keyword>
<comment type="function">
    <text evidence="16">Predominantly catalyzes the biosynthesis of ganglioside GD1alpha from GM1b in the brain, by transferring the sialyl group (N-acetyl-alpha-neuraminyl or NeuAc) from CMP-NeuAc to the GalNAc residue on the NeuAc-alpha-2,3-Gal-beta-1,3-GalNAc sequence of GM1b. GD1alpha is a critical molecule in the communication and interaction between neuronal cells and their supportive cells, particularly in brain tissues, and functions as an adhesion molecule in the process of metastasis. Also shows activity towards sialyl Lc4Cer (N-acetyl-alpha-neuraminosyl-(2-&gt;3)-beta-D-galactosyl-(1-&gt;3)-N-acetyl-beta-D-glucosaminyl-(1-&gt;3)-beta-D-galactosyl-(1-&gt;4)-beta-D-glucosyl-(1&lt;-&gt;1')-N-acyl-sphing-4-enine) generating disialyl Lc4Cer, which can lead to the synthesis of disialyl Lewis a (Le(a)), suggested to be a cancer-associated antigen.</text>
</comment>
<name>A0A6I9Z011_9SAUR</name>
<dbReference type="InterPro" id="IPR038578">
    <property type="entry name" value="GT29-like_sf"/>
</dbReference>
<evidence type="ECO:0000256" key="4">
    <source>
        <dbReference type="ARBA" id="ARBA00022679"/>
    </source>
</evidence>
<feature type="compositionally biased region" description="Polar residues" evidence="22">
    <location>
        <begin position="84"/>
        <end position="107"/>
    </location>
</feature>
<dbReference type="Pfam" id="PF00777">
    <property type="entry name" value="Glyco_transf_29"/>
    <property type="match status" value="1"/>
</dbReference>
<comment type="similarity">
    <text evidence="2">Belongs to the glycosyltransferase 29 family.</text>
</comment>
<keyword evidence="12" id="KW-1015">Disulfide bond</keyword>
<evidence type="ECO:0000256" key="19">
    <source>
        <dbReference type="ARBA" id="ARBA00077803"/>
    </source>
</evidence>
<dbReference type="GO" id="GO:0000139">
    <property type="term" value="C:Golgi membrane"/>
    <property type="evidence" value="ECO:0007669"/>
    <property type="project" value="UniProtKB-SubCell"/>
</dbReference>
<keyword evidence="11" id="KW-0472">Membrane</keyword>